<dbReference type="EMBL" id="CP048113">
    <property type="protein sequence ID" value="QHS58337.1"/>
    <property type="molecule type" value="Genomic_DNA"/>
</dbReference>
<name>A0A6B9Z8L3_9BACT</name>
<dbReference type="AlphaFoldDB" id="A0A6B9Z8L3"/>
<accession>A0A6B9Z8L3</accession>
<dbReference type="Proteomes" id="UP000476411">
    <property type="component" value="Chromosome"/>
</dbReference>
<protein>
    <submittedName>
        <fullName evidence="1">Uncharacterized protein</fullName>
    </submittedName>
</protein>
<keyword evidence="2" id="KW-1185">Reference proteome</keyword>
<dbReference type="RefSeq" id="WP_162330042.1">
    <property type="nucleotide sequence ID" value="NZ_CP048113.1"/>
</dbReference>
<reference evidence="1 2" key="1">
    <citation type="submission" date="2020-01" db="EMBL/GenBank/DDBJ databases">
        <title>Complete genome sequence of Chitinophaga sp. H33E-04 isolated from quinoa roots.</title>
        <authorList>
            <person name="Weon H.-Y."/>
            <person name="Lee S.A."/>
        </authorList>
    </citation>
    <scope>NUCLEOTIDE SEQUENCE [LARGE SCALE GENOMIC DNA]</scope>
    <source>
        <strain evidence="1 2">H33E-04</strain>
    </source>
</reference>
<evidence type="ECO:0000313" key="2">
    <source>
        <dbReference type="Proteomes" id="UP000476411"/>
    </source>
</evidence>
<organism evidence="1 2">
    <name type="scientific">Chitinophaga agri</name>
    <dbReference type="NCBI Taxonomy" id="2703787"/>
    <lineage>
        <taxon>Bacteria</taxon>
        <taxon>Pseudomonadati</taxon>
        <taxon>Bacteroidota</taxon>
        <taxon>Chitinophagia</taxon>
        <taxon>Chitinophagales</taxon>
        <taxon>Chitinophagaceae</taxon>
        <taxon>Chitinophaga</taxon>
    </lineage>
</organism>
<evidence type="ECO:0000313" key="1">
    <source>
        <dbReference type="EMBL" id="QHS58337.1"/>
    </source>
</evidence>
<gene>
    <name evidence="1" type="ORF">GWR21_01625</name>
</gene>
<sequence length="83" mass="9371">MKKIKLSNTTEADMMIAFEPIGDVFNLPSKEDLQLLVLDEVAGIDEFSMNIAVGSMNELPTITIFAERNKFEAWYKGQLVNNM</sequence>
<proteinExistence type="predicted"/>
<dbReference type="KEGG" id="chih:GWR21_01625"/>